<dbReference type="Proteomes" id="UP001247620">
    <property type="component" value="Unassembled WGS sequence"/>
</dbReference>
<dbReference type="InterPro" id="IPR013783">
    <property type="entry name" value="Ig-like_fold"/>
</dbReference>
<dbReference type="Gene3D" id="2.120.10.30">
    <property type="entry name" value="TolB, C-terminal domain"/>
    <property type="match status" value="3"/>
</dbReference>
<dbReference type="InterPro" id="IPR015919">
    <property type="entry name" value="Cadherin-like_sf"/>
</dbReference>
<dbReference type="PANTHER" id="PTHR13833:SF71">
    <property type="entry name" value="NHL DOMAIN-CONTAINING PROTEIN"/>
    <property type="match status" value="1"/>
</dbReference>
<dbReference type="InterPro" id="IPR008964">
    <property type="entry name" value="Invasin/intimin_cell_adhesion"/>
</dbReference>
<dbReference type="NCBIfam" id="TIGR04131">
    <property type="entry name" value="Bac_Flav_CTERM"/>
    <property type="match status" value="1"/>
</dbReference>
<dbReference type="RefSeq" id="WP_310091202.1">
    <property type="nucleotide sequence ID" value="NZ_JAVDUU010000001.1"/>
</dbReference>
<evidence type="ECO:0000313" key="2">
    <source>
        <dbReference type="EMBL" id="MDR6940495.1"/>
    </source>
</evidence>
<dbReference type="SUPFAM" id="SSF101898">
    <property type="entry name" value="NHL repeat"/>
    <property type="match status" value="1"/>
</dbReference>
<comment type="caution">
    <text evidence="2">The sequence shown here is derived from an EMBL/GenBank/DDBJ whole genome shotgun (WGS) entry which is preliminary data.</text>
</comment>
<organism evidence="2 3">
    <name type="scientific">Mucilaginibacter pocheonensis</name>
    <dbReference type="NCBI Taxonomy" id="398050"/>
    <lineage>
        <taxon>Bacteria</taxon>
        <taxon>Pseudomonadati</taxon>
        <taxon>Bacteroidota</taxon>
        <taxon>Sphingobacteriia</taxon>
        <taxon>Sphingobacteriales</taxon>
        <taxon>Sphingobacteriaceae</taxon>
        <taxon>Mucilaginibacter</taxon>
    </lineage>
</organism>
<protein>
    <submittedName>
        <fullName evidence="2">Gliding motility-associated-like protein</fullName>
    </submittedName>
</protein>
<reference evidence="2 3" key="1">
    <citation type="submission" date="2023-07" db="EMBL/GenBank/DDBJ databases">
        <title>Sorghum-associated microbial communities from plants grown in Nebraska, USA.</title>
        <authorList>
            <person name="Schachtman D."/>
        </authorList>
    </citation>
    <scope>NUCLEOTIDE SEQUENCE [LARGE SCALE GENOMIC DNA]</scope>
    <source>
        <strain evidence="2 3">3262</strain>
    </source>
</reference>
<dbReference type="Pfam" id="PF05345">
    <property type="entry name" value="He_PIG"/>
    <property type="match status" value="1"/>
</dbReference>
<feature type="domain" description="Ig-like" evidence="1">
    <location>
        <begin position="607"/>
        <end position="684"/>
    </location>
</feature>
<accession>A0ABU1T512</accession>
<dbReference type="InterPro" id="IPR011042">
    <property type="entry name" value="6-blade_b-propeller_TolB-like"/>
</dbReference>
<dbReference type="PANTHER" id="PTHR13833">
    <property type="match status" value="1"/>
</dbReference>
<dbReference type="EMBL" id="JAVDUU010000001">
    <property type="protein sequence ID" value="MDR6940495.1"/>
    <property type="molecule type" value="Genomic_DNA"/>
</dbReference>
<gene>
    <name evidence="2" type="ORF">J2W55_000323</name>
</gene>
<dbReference type="PROSITE" id="PS50835">
    <property type="entry name" value="IG_LIKE"/>
    <property type="match status" value="1"/>
</dbReference>
<proteinExistence type="predicted"/>
<dbReference type="SUPFAM" id="SSF49313">
    <property type="entry name" value="Cadherin-like"/>
    <property type="match status" value="1"/>
</dbReference>
<sequence>MHPRLSILRVTALLLVSINFFTGNLFAQAPVIKYTTPHRYIINTPITSLAPTNTGGAVPATIYGQVSTIAGNTGISGSANGPAQTATFKQPLDVAIDASGNIYVVDFSMIRKITPFGTVEPFVGSETVGFEDGTGADARFSEGIFSLAIDKAGNIYAADTYAIRKITPSGIVSTLAGSNYPGFLDETGTAARFTEIRGITLDDAGNIYACDFHNNCIRKITPAGVVTTVTGNGAFVSAYDVVIDAVGNMFVCDGAVNKIKKITPAGVVSTFAGSGAADYVDGSGTSAAFSAPSALAIDKAGNIYVCDAILNQRIRKITPDGQVTTFAGNGNIGFEDGISTNASFRDPYGIGIDKEGSLFIADTHNYAIRKINTSGYAIDKALPAGLTFDQKTGAITGTPAILSPPIDYTITAYNGNGSGSAIVNIAVIFDIVKQPSIITFPPQTVGNIDADNILHPDATSTNKETPITYTSSNPEVAYIGADGNIHVIAPGVTTITAHQNGNENYTDATPVARIFTIMQDQVITFPPFAVKSTCDADFQTGASTSNSTIPLTYFSSNTAVATVSTTGKVHIVGSGNTIITVSQSGNNLYNAALPQSQPLTVTALVTPSVSITPDFYSSCEGLSVSYEAKAINAGAHPTYQWFLNGQSSGNNSDTYISSSLKTGDVITCMVTNNDGCIPVVSALSNPATLKSDPYVTLALTITSSASGAVLIGTPITFKANLSANLQDNPVYQWLVNGQNAGTNSPNFTTRTLLNGDVVTCNMIAGGACIINPSVFSNTITVAITIPEKIIVPNTFTPNADGYNDTWEIAALLTNTNCTINIYNRYGAIVYRSVGYQQPWNGDAAGKPLPMGTYYYIIDPKNGSPRLSGPVTIIR</sequence>
<dbReference type="SUPFAM" id="SSF49373">
    <property type="entry name" value="Invasin/intimin cell-adhesion fragments"/>
    <property type="match status" value="2"/>
</dbReference>
<evidence type="ECO:0000313" key="3">
    <source>
        <dbReference type="Proteomes" id="UP001247620"/>
    </source>
</evidence>
<dbReference type="InterPro" id="IPR007110">
    <property type="entry name" value="Ig-like_dom"/>
</dbReference>
<dbReference type="Gene3D" id="2.60.40.1080">
    <property type="match status" value="2"/>
</dbReference>
<evidence type="ECO:0000259" key="1">
    <source>
        <dbReference type="PROSITE" id="PS50835"/>
    </source>
</evidence>
<dbReference type="Pfam" id="PF13585">
    <property type="entry name" value="CHU_C"/>
    <property type="match status" value="1"/>
</dbReference>
<name>A0ABU1T512_9SPHI</name>
<dbReference type="Gene3D" id="2.60.40.10">
    <property type="entry name" value="Immunoglobulins"/>
    <property type="match status" value="1"/>
</dbReference>
<keyword evidence="3" id="KW-1185">Reference proteome</keyword>
<dbReference type="InterPro" id="IPR026341">
    <property type="entry name" value="T9SS_type_B"/>
</dbReference>
<dbReference type="SUPFAM" id="SSF63829">
    <property type="entry name" value="Calcium-dependent phosphotriesterase"/>
    <property type="match status" value="1"/>
</dbReference>